<keyword evidence="4" id="KW-1185">Reference proteome</keyword>
<name>I3CBS7_9GAMM</name>
<dbReference type="NCBIfam" id="TIGR01901">
    <property type="entry name" value="adhes_NPXG"/>
    <property type="match status" value="1"/>
</dbReference>
<feature type="domain" description="Filamentous haemagglutinin FhaB/tRNA nuclease CdiA-like TPS" evidence="2">
    <location>
        <begin position="21"/>
        <end position="135"/>
    </location>
</feature>
<dbReference type="SMART" id="SM00912">
    <property type="entry name" value="Haemagg_act"/>
    <property type="match status" value="1"/>
</dbReference>
<dbReference type="Gene3D" id="2.160.20.10">
    <property type="entry name" value="Single-stranded right-handed beta-helix, Pectin lyase-like"/>
    <property type="match status" value="3"/>
</dbReference>
<keyword evidence="1" id="KW-0732">Signal</keyword>
<dbReference type="OrthoDB" id="218680at2"/>
<proteinExistence type="predicted"/>
<dbReference type="HOGENOM" id="CLU_001325_0_0_6"/>
<dbReference type="RefSeq" id="WP_002682667.1">
    <property type="nucleotide sequence ID" value="NZ_JH600070.1"/>
</dbReference>
<reference evidence="3 4" key="1">
    <citation type="submission" date="2011-11" db="EMBL/GenBank/DDBJ databases">
        <title>Improved High-Quality Draft sequence of Beggiatoa alba B18lD.</title>
        <authorList>
            <consortium name="US DOE Joint Genome Institute"/>
            <person name="Lucas S."/>
            <person name="Han J."/>
            <person name="Lapidus A."/>
            <person name="Cheng J.-F."/>
            <person name="Goodwin L."/>
            <person name="Pitluck S."/>
            <person name="Peters L."/>
            <person name="Mikhailova N."/>
            <person name="Held B."/>
            <person name="Detter J.C."/>
            <person name="Han C."/>
            <person name="Tapia R."/>
            <person name="Land M."/>
            <person name="Hauser L."/>
            <person name="Kyrpides N."/>
            <person name="Ivanova N."/>
            <person name="Pagani I."/>
            <person name="Samuel K."/>
            <person name="Teske A."/>
            <person name="Mueller J."/>
            <person name="Woyke T."/>
        </authorList>
    </citation>
    <scope>NUCLEOTIDE SEQUENCE [LARGE SCALE GENOMIC DNA]</scope>
    <source>
        <strain evidence="3 4">B18LD</strain>
    </source>
</reference>
<evidence type="ECO:0000313" key="4">
    <source>
        <dbReference type="Proteomes" id="UP000005744"/>
    </source>
</evidence>
<organism evidence="3 4">
    <name type="scientific">Beggiatoa alba B18LD</name>
    <dbReference type="NCBI Taxonomy" id="395493"/>
    <lineage>
        <taxon>Bacteria</taxon>
        <taxon>Pseudomonadati</taxon>
        <taxon>Pseudomonadota</taxon>
        <taxon>Gammaproteobacteria</taxon>
        <taxon>Thiotrichales</taxon>
        <taxon>Thiotrichaceae</taxon>
        <taxon>Beggiatoa</taxon>
    </lineage>
</organism>
<dbReference type="InterPro" id="IPR011050">
    <property type="entry name" value="Pectin_lyase_fold/virulence"/>
</dbReference>
<accession>I3CBS7</accession>
<dbReference type="Proteomes" id="UP000005744">
    <property type="component" value="Unassembled WGS sequence"/>
</dbReference>
<dbReference type="STRING" id="395493.BegalDRAFT_0147"/>
<feature type="signal peptide" evidence="1">
    <location>
        <begin position="1"/>
        <end position="18"/>
    </location>
</feature>
<evidence type="ECO:0000256" key="1">
    <source>
        <dbReference type="SAM" id="SignalP"/>
    </source>
</evidence>
<feature type="chain" id="PRO_5003668728" evidence="1">
    <location>
        <begin position="19"/>
        <end position="934"/>
    </location>
</feature>
<evidence type="ECO:0000259" key="2">
    <source>
        <dbReference type="SMART" id="SM00912"/>
    </source>
</evidence>
<dbReference type="AlphaFoldDB" id="I3CBS7"/>
<gene>
    <name evidence="3" type="ORF">BegalDRAFT_0147</name>
</gene>
<sequence>MKRIFLLSCLCFPCLVRAEIVLDGSLGQTLTLSAPDYQIDATLGQQVGGNLFHSFQKFNLNMGESATFTGDETIARVISRVTGGEASFLDGTLRSTIPHADFYFINPQGIIFGQHARLDIQGSAYFSSAERLVFADGLVFEAQATATPLLSSAPISAFGFLNSHPAGISVNQGQLVVPTGEQLALVGGEIRIRGESFYLSTEETGHVPEISKSAVLQAPEGRIDLVSVDSAGEVLFSSEGINTSTIRTFAPTRLENAYVDVSGMGGGHIFIRAGILQLQQSHLRSYSRNQTGGLVRLSADSIEFDGSELFTHTFGQGNATDIILEAQTQIWLHGHNLQGEEQRASSIAAYTYSKEANGGQSSDISLQAQQIIFEEGGHFIGSVEGTGGGGFVTFRAGELILFQGESLSRWRAGITVDNVSRTSNSGDANSVLLEAKEIVFKDGAGIEGGTRGVGDLGNYTIHASDRLELSGVQASNGTGSRILARVLGGSLGGGGGTISIEAGDIVLDDGAIILATTTGKGNGGNIIIKVDNTLALQGTTANGSGSGIIANSEGARNIKNIGKGGTIVIEAKELRMQEGAIISSNSLGTVASSANDAGEIYITVTGDMILQGVNPYGETEEGFGTGIYARSFTQQQETGVVGKAGKIRISATRLMLKDGALLSSSTNSNQAGGDIEVHAQVLLIQGDSSQITLQSPNSNQQDFAEDIARPPLTLSQSGIYARTESPFSNAGQGGTIHLFIDNLVLKGNANISTASTGDGQAGSIDIQAQSMTLQDNSHVTTEAVNAGGGDIYLQVSDILHLQDCQLNTRVQNGTGDGGNITITAPQFIILDNSQIITQAIAGNGGNIYLSTQEFIAGESLVDASSELGIDGEILISSPAKNLTGSLIILSANFADASVLIKDNCKVVKDVKELSRFTHKMERDGVPKAPEHWFE</sequence>
<dbReference type="InterPro" id="IPR012334">
    <property type="entry name" value="Pectin_lyas_fold"/>
</dbReference>
<protein>
    <submittedName>
        <fullName evidence="3">Filamentous hemagglutinin family N-terminal domain</fullName>
    </submittedName>
</protein>
<dbReference type="eggNOG" id="COG3210">
    <property type="taxonomic scope" value="Bacteria"/>
</dbReference>
<dbReference type="SUPFAM" id="SSF51126">
    <property type="entry name" value="Pectin lyase-like"/>
    <property type="match status" value="3"/>
</dbReference>
<dbReference type="Pfam" id="PF05860">
    <property type="entry name" value="TPS"/>
    <property type="match status" value="1"/>
</dbReference>
<dbReference type="EMBL" id="JH600070">
    <property type="protein sequence ID" value="EIJ41070.1"/>
    <property type="molecule type" value="Genomic_DNA"/>
</dbReference>
<evidence type="ECO:0000313" key="3">
    <source>
        <dbReference type="EMBL" id="EIJ41070.1"/>
    </source>
</evidence>
<dbReference type="InterPro" id="IPR008638">
    <property type="entry name" value="FhaB/CdiA-like_TPS"/>
</dbReference>